<dbReference type="PANTHER" id="PTHR11360:SF251">
    <property type="entry name" value="MAJOR FACILITATOR SUPERFAMILY (MFS) PROFILE DOMAIN-CONTAINING PROTEIN"/>
    <property type="match status" value="1"/>
</dbReference>
<dbReference type="InterPro" id="IPR011701">
    <property type="entry name" value="MFS"/>
</dbReference>
<dbReference type="EMBL" id="MU827791">
    <property type="protein sequence ID" value="KAJ7330724.1"/>
    <property type="molecule type" value="Genomic_DNA"/>
</dbReference>
<dbReference type="GO" id="GO:0016020">
    <property type="term" value="C:membrane"/>
    <property type="evidence" value="ECO:0007669"/>
    <property type="project" value="UniProtKB-SubCell"/>
</dbReference>
<dbReference type="Proteomes" id="UP001163046">
    <property type="component" value="Unassembled WGS sequence"/>
</dbReference>
<gene>
    <name evidence="4" type="ORF">OS493_021652</name>
</gene>
<dbReference type="SUPFAM" id="SSF103473">
    <property type="entry name" value="MFS general substrate transporter"/>
    <property type="match status" value="1"/>
</dbReference>
<keyword evidence="2" id="KW-0812">Transmembrane</keyword>
<accession>A0A9W9YAY6</accession>
<proteinExistence type="predicted"/>
<feature type="transmembrane region" description="Helical" evidence="2">
    <location>
        <begin position="140"/>
        <end position="160"/>
    </location>
</feature>
<dbReference type="InterPro" id="IPR050327">
    <property type="entry name" value="Proton-linked_MCT"/>
</dbReference>
<keyword evidence="5" id="KW-1185">Reference proteome</keyword>
<feature type="domain" description="Major facilitator superfamily (MFS) profile" evidence="3">
    <location>
        <begin position="1"/>
        <end position="279"/>
    </location>
</feature>
<evidence type="ECO:0000313" key="5">
    <source>
        <dbReference type="Proteomes" id="UP001163046"/>
    </source>
</evidence>
<reference evidence="4" key="1">
    <citation type="submission" date="2023-01" db="EMBL/GenBank/DDBJ databases">
        <title>Genome assembly of the deep-sea coral Lophelia pertusa.</title>
        <authorList>
            <person name="Herrera S."/>
            <person name="Cordes E."/>
        </authorList>
    </citation>
    <scope>NUCLEOTIDE SEQUENCE</scope>
    <source>
        <strain evidence="4">USNM1676648</strain>
        <tissue evidence="4">Polyp</tissue>
    </source>
</reference>
<dbReference type="PANTHER" id="PTHR11360">
    <property type="entry name" value="MONOCARBOXYLATE TRANSPORTER"/>
    <property type="match status" value="1"/>
</dbReference>
<protein>
    <recommendedName>
        <fullName evidence="3">Major facilitator superfamily (MFS) profile domain-containing protein</fullName>
    </recommendedName>
</protein>
<dbReference type="GO" id="GO:0022857">
    <property type="term" value="F:transmembrane transporter activity"/>
    <property type="evidence" value="ECO:0007669"/>
    <property type="project" value="InterPro"/>
</dbReference>
<feature type="transmembrane region" description="Helical" evidence="2">
    <location>
        <begin position="12"/>
        <end position="39"/>
    </location>
</feature>
<dbReference type="OrthoDB" id="5967001at2759"/>
<keyword evidence="2" id="KW-1133">Transmembrane helix</keyword>
<feature type="transmembrane region" description="Helical" evidence="2">
    <location>
        <begin position="54"/>
        <end position="75"/>
    </location>
</feature>
<comment type="subcellular location">
    <subcellularLocation>
        <location evidence="1">Membrane</location>
        <topology evidence="1">Multi-pass membrane protein</topology>
    </subcellularLocation>
</comment>
<dbReference type="AlphaFoldDB" id="A0A9W9YAY6"/>
<dbReference type="InterPro" id="IPR036259">
    <property type="entry name" value="MFS_trans_sf"/>
</dbReference>
<evidence type="ECO:0000256" key="2">
    <source>
        <dbReference type="SAM" id="Phobius"/>
    </source>
</evidence>
<feature type="transmembrane region" description="Helical" evidence="2">
    <location>
        <begin position="82"/>
        <end position="100"/>
    </location>
</feature>
<dbReference type="Gene3D" id="1.20.1250.20">
    <property type="entry name" value="MFS general substrate transporter like domains"/>
    <property type="match status" value="1"/>
</dbReference>
<evidence type="ECO:0000313" key="4">
    <source>
        <dbReference type="EMBL" id="KAJ7330724.1"/>
    </source>
</evidence>
<organism evidence="4 5">
    <name type="scientific">Desmophyllum pertusum</name>
    <dbReference type="NCBI Taxonomy" id="174260"/>
    <lineage>
        <taxon>Eukaryota</taxon>
        <taxon>Metazoa</taxon>
        <taxon>Cnidaria</taxon>
        <taxon>Anthozoa</taxon>
        <taxon>Hexacorallia</taxon>
        <taxon>Scleractinia</taxon>
        <taxon>Caryophylliina</taxon>
        <taxon>Caryophylliidae</taxon>
        <taxon>Desmophyllum</taxon>
    </lineage>
</organism>
<feature type="transmembrane region" description="Helical" evidence="2">
    <location>
        <begin position="172"/>
        <end position="191"/>
    </location>
</feature>
<keyword evidence="2" id="KW-0472">Membrane</keyword>
<dbReference type="PROSITE" id="PS50850">
    <property type="entry name" value="MFS"/>
    <property type="match status" value="1"/>
</dbReference>
<dbReference type="Pfam" id="PF07690">
    <property type="entry name" value="MFS_1"/>
    <property type="match status" value="1"/>
</dbReference>
<evidence type="ECO:0000259" key="3">
    <source>
        <dbReference type="PROSITE" id="PS50850"/>
    </source>
</evidence>
<evidence type="ECO:0000256" key="1">
    <source>
        <dbReference type="ARBA" id="ARBA00004141"/>
    </source>
</evidence>
<sequence length="279" mass="30184">MIKRLQHRPDSPCSWFACICASVCYALNLGFCLSFGVMLPELMEEFNEGRQKTVWVGSLTIALAYFLCPLGSFLSQTIGCRLATILGGVICAVGLLLASFSSSLLWMFVTYSSLYGLGASIIYMTSFVITAKNFVKWKSLAVGIVSVGGSVGILALGPLLQLLNDMVGWRGTYRIMSLAFSVVCACGATFGDPIRDQSAEELDNPVETLSTMDTSEMADLDNTAMPTMDTSEVKDLDNTALPTMDTSLVKDLDSTALPTMDNFFSKIFGQHSNADNGHF</sequence>
<comment type="caution">
    <text evidence="4">The sequence shown here is derived from an EMBL/GenBank/DDBJ whole genome shotgun (WGS) entry which is preliminary data.</text>
</comment>
<feature type="transmembrane region" description="Helical" evidence="2">
    <location>
        <begin position="106"/>
        <end position="128"/>
    </location>
</feature>
<name>A0A9W9YAY6_9CNID</name>
<dbReference type="InterPro" id="IPR020846">
    <property type="entry name" value="MFS_dom"/>
</dbReference>